<dbReference type="Proteomes" id="UP000723463">
    <property type="component" value="Unassembled WGS sequence"/>
</dbReference>
<dbReference type="PANTHER" id="PTHR14418">
    <property type="entry name" value="CONDENSIN COMPLEX SUBUNIT 3-RELATED"/>
    <property type="match status" value="1"/>
</dbReference>
<feature type="compositionally biased region" description="Low complexity" evidence="8">
    <location>
        <begin position="16"/>
        <end position="40"/>
    </location>
</feature>
<evidence type="ECO:0000256" key="2">
    <source>
        <dbReference type="ARBA" id="ARBA00006533"/>
    </source>
</evidence>
<dbReference type="GO" id="GO:0000796">
    <property type="term" value="C:condensin complex"/>
    <property type="evidence" value="ECO:0007669"/>
    <property type="project" value="InterPro"/>
</dbReference>
<comment type="caution">
    <text evidence="10">The sequence shown here is derived from an EMBL/GenBank/DDBJ whole genome shotgun (WGS) entry which is preliminary data.</text>
</comment>
<feature type="region of interest" description="Disordered" evidence="8">
    <location>
        <begin position="951"/>
        <end position="1030"/>
    </location>
</feature>
<dbReference type="Gene3D" id="1.25.10.10">
    <property type="entry name" value="Leucine-rich Repeat Variant"/>
    <property type="match status" value="1"/>
</dbReference>
<dbReference type="GO" id="GO:0051301">
    <property type="term" value="P:cell division"/>
    <property type="evidence" value="ECO:0007669"/>
    <property type="project" value="UniProtKB-KW"/>
</dbReference>
<organism evidence="10 11">
    <name type="scientific">Mortierella hygrophila</name>
    <dbReference type="NCBI Taxonomy" id="979708"/>
    <lineage>
        <taxon>Eukaryota</taxon>
        <taxon>Fungi</taxon>
        <taxon>Fungi incertae sedis</taxon>
        <taxon>Mucoromycota</taxon>
        <taxon>Mortierellomycotina</taxon>
        <taxon>Mortierellomycetes</taxon>
        <taxon>Mortierellales</taxon>
        <taxon>Mortierellaceae</taxon>
        <taxon>Mortierella</taxon>
    </lineage>
</organism>
<accession>A0A9P6K6M6</accession>
<dbReference type="InterPro" id="IPR011989">
    <property type="entry name" value="ARM-like"/>
</dbReference>
<evidence type="ECO:0000256" key="6">
    <source>
        <dbReference type="ARBA" id="ARBA00023067"/>
    </source>
</evidence>
<evidence type="ECO:0000259" key="9">
    <source>
        <dbReference type="Pfam" id="PF12719"/>
    </source>
</evidence>
<reference evidence="10" key="1">
    <citation type="journal article" date="2020" name="Fungal Divers.">
        <title>Resolving the Mortierellaceae phylogeny through synthesis of multi-gene phylogenetics and phylogenomics.</title>
        <authorList>
            <person name="Vandepol N."/>
            <person name="Liber J."/>
            <person name="Desiro A."/>
            <person name="Na H."/>
            <person name="Kennedy M."/>
            <person name="Barry K."/>
            <person name="Grigoriev I.V."/>
            <person name="Miller A.N."/>
            <person name="O'Donnell K."/>
            <person name="Stajich J.E."/>
            <person name="Bonito G."/>
        </authorList>
    </citation>
    <scope>NUCLEOTIDE SEQUENCE</scope>
    <source>
        <strain evidence="10">NRRL 2591</strain>
    </source>
</reference>
<comment type="subcellular location">
    <subcellularLocation>
        <location evidence="1">Chromosome</location>
    </subcellularLocation>
</comment>
<dbReference type="Pfam" id="PF12719">
    <property type="entry name" value="Cnd3"/>
    <property type="match status" value="1"/>
</dbReference>
<evidence type="ECO:0000256" key="4">
    <source>
        <dbReference type="ARBA" id="ARBA00022618"/>
    </source>
</evidence>
<gene>
    <name evidence="10" type="ORF">EC957_005522</name>
</gene>
<feature type="compositionally biased region" description="Polar residues" evidence="8">
    <location>
        <begin position="954"/>
        <end position="969"/>
    </location>
</feature>
<evidence type="ECO:0000313" key="10">
    <source>
        <dbReference type="EMBL" id="KAF9548849.1"/>
    </source>
</evidence>
<feature type="compositionally biased region" description="Acidic residues" evidence="8">
    <location>
        <begin position="528"/>
        <end position="553"/>
    </location>
</feature>
<evidence type="ECO:0000256" key="8">
    <source>
        <dbReference type="SAM" id="MobiDB-lite"/>
    </source>
</evidence>
<keyword evidence="3" id="KW-0158">Chromosome</keyword>
<dbReference type="GO" id="GO:0007076">
    <property type="term" value="P:mitotic chromosome condensation"/>
    <property type="evidence" value="ECO:0007669"/>
    <property type="project" value="InterPro"/>
</dbReference>
<dbReference type="InterPro" id="IPR027165">
    <property type="entry name" value="CND3"/>
</dbReference>
<protein>
    <recommendedName>
        <fullName evidence="9">Nuclear condensin complex subunit 3 C-terminal domain-containing protein</fullName>
    </recommendedName>
</protein>
<keyword evidence="5" id="KW-0498">Mitosis</keyword>
<keyword evidence="11" id="KW-1185">Reference proteome</keyword>
<feature type="compositionally biased region" description="Acidic residues" evidence="8">
    <location>
        <begin position="1016"/>
        <end position="1030"/>
    </location>
</feature>
<evidence type="ECO:0000256" key="7">
    <source>
        <dbReference type="ARBA" id="ARBA00023306"/>
    </source>
</evidence>
<comment type="similarity">
    <text evidence="2">Belongs to the CND3 (condensin subunit 3) family.</text>
</comment>
<dbReference type="InterPro" id="IPR016024">
    <property type="entry name" value="ARM-type_fold"/>
</dbReference>
<keyword evidence="4" id="KW-0132">Cell division</keyword>
<sequence length="1030" mass="116834">MARPKNQAAEVDAPEGATAGPSTSTATPPATTTKPTTATKKASKSRKQKQPVLETLRTVVPSIFQECQKSAANHRKNAIMLRKIQEQCAEAAGENGEAAFNKEFIRNLNVVLAIKKVEATADRVVQFVSTFILCTCEKDRKPEAENMDEEEEDEDEDSSISATFVEHLMRHLLKGITVKEKLVRVRCCKLIALSINSVGALENDLYVELQKSLMERTRDKESQVRVQALFALSKMQGNGDEEDDEEEEEGGTIIEKFLDLLQHDPAAEVRRSAIFNIAQSKDTLPYILERARDTDTYNRRAVFTKPMSEIRDFRMLSIGERERLLRYGLTDRDDGVKKACTKMLATKWINQADDNLIEFLERLDVMGSSVAEDVLNAFFDYRADVIDTLSFNDIFWVNLSVESSFLVRVFTEFCRRKDDDAQFDKVVPEVVRHAFYIQKYSNIMQQAEEEDRPEAEFIVTQLLMIARLLDYADEIGRRKMFGLLREMLLLNDLPDKHLECIVETMRKISLNEKDFTRIIIEIISDLSESTEAEQEDTTNQSEAEDDDSLDDMSMDLLDPDASRKRKHSAVDKSRRNSSAAVVDEADKARKDLERMLNKIRCLTITKYMLERSSEHLQESSYMFGLLNTLVVPALAYPEEVMQDLGLQCLGLICSLEKALAADNMELFLTCAFAENASTLLHVLSVKIMFDLILTFGMGPMSSQVGEERINADLKKTLESEEPEVQAVAVEGIAKLMLTKVLRDAEILRTLIILYFDPATAKNNHLRQCLSYFLQVYFHSSYDNQVMLSEMAVHIMVKLIEMHQEYKNEMPTCVIMGQQLLEWCEPRRGLEADPEKGPVNKNIDYGLQANIAIDIVKAMFVETAYVRRFLANILHKIPLDDDAGEIRLKKLTLLIGNLKTKRPMVEPSGKKNLLTVEKNILKMFSEAPEALGDDELAKLAELTDELSFVNKFTEPPSTEKQNDDTQNTKGPKTRVKRVVSSKAKENEDKVKKMMDEVDAMLETSSSEKEDTPPGDDSGSDIFDESDYDDDE</sequence>
<evidence type="ECO:0000256" key="5">
    <source>
        <dbReference type="ARBA" id="ARBA00022776"/>
    </source>
</evidence>
<evidence type="ECO:0000256" key="3">
    <source>
        <dbReference type="ARBA" id="ARBA00022454"/>
    </source>
</evidence>
<evidence type="ECO:0000313" key="11">
    <source>
        <dbReference type="Proteomes" id="UP000723463"/>
    </source>
</evidence>
<feature type="region of interest" description="Disordered" evidence="8">
    <location>
        <begin position="1"/>
        <end position="53"/>
    </location>
</feature>
<evidence type="ECO:0000256" key="1">
    <source>
        <dbReference type="ARBA" id="ARBA00004286"/>
    </source>
</evidence>
<dbReference type="PANTHER" id="PTHR14418:SF5">
    <property type="entry name" value="CONDENSIN COMPLEX SUBUNIT 3"/>
    <property type="match status" value="1"/>
</dbReference>
<feature type="domain" description="Nuclear condensin complex subunit 3 C-terminal" evidence="9">
    <location>
        <begin position="600"/>
        <end position="877"/>
    </location>
</feature>
<keyword evidence="7" id="KW-0131">Cell cycle</keyword>
<dbReference type="GO" id="GO:0000793">
    <property type="term" value="C:condensed chromosome"/>
    <property type="evidence" value="ECO:0007669"/>
    <property type="project" value="TreeGrafter"/>
</dbReference>
<dbReference type="AlphaFoldDB" id="A0A9P6K6M6"/>
<dbReference type="InterPro" id="IPR025977">
    <property type="entry name" value="Cnd3_C"/>
</dbReference>
<dbReference type="SUPFAM" id="SSF48371">
    <property type="entry name" value="ARM repeat"/>
    <property type="match status" value="1"/>
</dbReference>
<feature type="compositionally biased region" description="Basic and acidic residues" evidence="8">
    <location>
        <begin position="981"/>
        <end position="994"/>
    </location>
</feature>
<proteinExistence type="inferred from homology"/>
<keyword evidence="6" id="KW-0226">DNA condensation</keyword>
<feature type="region of interest" description="Disordered" evidence="8">
    <location>
        <begin position="528"/>
        <end position="582"/>
    </location>
</feature>
<dbReference type="EMBL" id="JAAAXW010000025">
    <property type="protein sequence ID" value="KAF9548849.1"/>
    <property type="molecule type" value="Genomic_DNA"/>
</dbReference>
<name>A0A9P6K6M6_9FUNG</name>